<dbReference type="InterPro" id="IPR039421">
    <property type="entry name" value="Type_1_exporter"/>
</dbReference>
<keyword evidence="3" id="KW-1003">Cell membrane</keyword>
<gene>
    <name evidence="13" type="ORF">AMURIS_01002</name>
</gene>
<dbReference type="CDD" id="cd18547">
    <property type="entry name" value="ABC_6TM_Tm288_like"/>
    <property type="match status" value="1"/>
</dbReference>
<dbReference type="PANTHER" id="PTHR43394:SF1">
    <property type="entry name" value="ATP-BINDING CASSETTE SUB-FAMILY B MEMBER 10, MITOCHONDRIAL"/>
    <property type="match status" value="1"/>
</dbReference>
<feature type="transmembrane region" description="Helical" evidence="10">
    <location>
        <begin position="178"/>
        <end position="211"/>
    </location>
</feature>
<comment type="subcellular location">
    <subcellularLocation>
        <location evidence="1">Cell membrane</location>
        <topology evidence="1">Multi-pass membrane protein</topology>
    </subcellularLocation>
</comment>
<sequence length="650" mass="72062">MAEERNSRTDRGPGPGHGPGGPRGRGPRPKVENPGKIFKRIMRYTLKDYALGWVVVVICIFAAVYSRLQGTMFMRTLIDDYILPLIGRENPEFDALKAAILRVAVFYGIGVAAAYIQARVLINIGQGTLRNIRNDLFEKMEALPIKYFDTHAHGDIMSIYTNDVDTLRQMVSESIPQMFNSVITVVSVFGCMLVLDIPLTIVTLLMVGLMLFSTKKIGAQSSRYFKAQQKAIGALNGCVEETMTGQKVVKVFCHEQESMDQFNALNDQLFESAYQANRFANIMMPVNAQLGNLSYVVCAVVGGVLTITGISGLTLGGLASFLNFNKSFNMPINQVSMQFNSIIMALAGADRVFKLMDEKPEVDEGYVELVNAVRKSDGELAESRERTGLWAWKHYHKADDTTTYVELTGDVVFDQVDFGYNDDKMILHDIVLHAEPGQKIAFVGATGAGKTTITNLINRFYDIQDGKIRYDAINVNKIKKADLRRSLGIVLQDTHLFTGTVMENIRYGKMDATDAEVKKAAVLANAHGFIRRLPEGYDTMLYGDGANLSQGQRQLLAIARAAIADPPVLILDEATSSIDTRTEKLVQQGMDALMKGRTNFVIAHRLSTVRNSDCIIVLEQGRIIERGTHDELIEQKGKYYQLYTGNAVAV</sequence>
<dbReference type="InterPro" id="IPR027417">
    <property type="entry name" value="P-loop_NTPase"/>
</dbReference>
<dbReference type="PANTHER" id="PTHR43394">
    <property type="entry name" value="ATP-DEPENDENT PERMEASE MDL1, MITOCHONDRIAL"/>
    <property type="match status" value="1"/>
</dbReference>
<dbReference type="GO" id="GO:0016887">
    <property type="term" value="F:ATP hydrolysis activity"/>
    <property type="evidence" value="ECO:0007669"/>
    <property type="project" value="InterPro"/>
</dbReference>
<protein>
    <submittedName>
        <fullName evidence="13">Putative ABC transporter ATP-binding protein</fullName>
    </submittedName>
</protein>
<dbReference type="InterPro" id="IPR036640">
    <property type="entry name" value="ABC1_TM_sf"/>
</dbReference>
<evidence type="ECO:0000256" key="3">
    <source>
        <dbReference type="ARBA" id="ARBA00022475"/>
    </source>
</evidence>
<dbReference type="InterPro" id="IPR011527">
    <property type="entry name" value="ABC1_TM_dom"/>
</dbReference>
<evidence type="ECO:0000256" key="6">
    <source>
        <dbReference type="ARBA" id="ARBA00022840"/>
    </source>
</evidence>
<dbReference type="SUPFAM" id="SSF52540">
    <property type="entry name" value="P-loop containing nucleoside triphosphate hydrolases"/>
    <property type="match status" value="1"/>
</dbReference>
<evidence type="ECO:0000256" key="4">
    <source>
        <dbReference type="ARBA" id="ARBA00022692"/>
    </source>
</evidence>
<feature type="domain" description="ABC transmembrane type-1" evidence="12">
    <location>
        <begin position="54"/>
        <end position="344"/>
    </location>
</feature>
<evidence type="ECO:0000256" key="9">
    <source>
        <dbReference type="SAM" id="MobiDB-lite"/>
    </source>
</evidence>
<dbReference type="Proteomes" id="UP000236311">
    <property type="component" value="Unassembled WGS sequence"/>
</dbReference>
<dbReference type="PROSITE" id="PS00211">
    <property type="entry name" value="ABC_TRANSPORTER_1"/>
    <property type="match status" value="1"/>
</dbReference>
<keyword evidence="8 10" id="KW-0472">Membrane</keyword>
<dbReference type="AlphaFoldDB" id="A0A2K4ZCU9"/>
<dbReference type="RefSeq" id="WP_103238390.1">
    <property type="nucleotide sequence ID" value="NZ_JANJZD010000004.1"/>
</dbReference>
<keyword evidence="6 13" id="KW-0067">ATP-binding</keyword>
<dbReference type="GO" id="GO:0005524">
    <property type="term" value="F:ATP binding"/>
    <property type="evidence" value="ECO:0007669"/>
    <property type="project" value="UniProtKB-KW"/>
</dbReference>
<dbReference type="FunFam" id="1.20.1560.10:FF:000011">
    <property type="entry name" value="Multidrug ABC transporter ATP-binding protein"/>
    <property type="match status" value="1"/>
</dbReference>
<dbReference type="InterPro" id="IPR003439">
    <property type="entry name" value="ABC_transporter-like_ATP-bd"/>
</dbReference>
<keyword evidence="5" id="KW-0547">Nucleotide-binding</keyword>
<dbReference type="GO" id="GO:0015421">
    <property type="term" value="F:ABC-type oligopeptide transporter activity"/>
    <property type="evidence" value="ECO:0007669"/>
    <property type="project" value="TreeGrafter"/>
</dbReference>
<dbReference type="Gene3D" id="3.40.50.300">
    <property type="entry name" value="P-loop containing nucleotide triphosphate hydrolases"/>
    <property type="match status" value="1"/>
</dbReference>
<dbReference type="OrthoDB" id="9762778at2"/>
<accession>A0A2K4ZCU9</accession>
<evidence type="ECO:0000313" key="13">
    <source>
        <dbReference type="EMBL" id="SOY28295.1"/>
    </source>
</evidence>
<organism evidence="13 14">
    <name type="scientific">Acetatifactor muris</name>
    <dbReference type="NCBI Taxonomy" id="879566"/>
    <lineage>
        <taxon>Bacteria</taxon>
        <taxon>Bacillati</taxon>
        <taxon>Bacillota</taxon>
        <taxon>Clostridia</taxon>
        <taxon>Lachnospirales</taxon>
        <taxon>Lachnospiraceae</taxon>
        <taxon>Acetatifactor</taxon>
    </lineage>
</organism>
<dbReference type="Pfam" id="PF00664">
    <property type="entry name" value="ABC_membrane"/>
    <property type="match status" value="1"/>
</dbReference>
<evidence type="ECO:0000259" key="11">
    <source>
        <dbReference type="PROSITE" id="PS50893"/>
    </source>
</evidence>
<dbReference type="InterPro" id="IPR017871">
    <property type="entry name" value="ABC_transporter-like_CS"/>
</dbReference>
<dbReference type="FunFam" id="3.40.50.300:FF:000287">
    <property type="entry name" value="Multidrug ABC transporter ATP-binding protein"/>
    <property type="match status" value="1"/>
</dbReference>
<proteinExistence type="predicted"/>
<evidence type="ECO:0000256" key="10">
    <source>
        <dbReference type="SAM" id="Phobius"/>
    </source>
</evidence>
<keyword evidence="14" id="KW-1185">Reference proteome</keyword>
<reference evidence="13 14" key="1">
    <citation type="submission" date="2018-01" db="EMBL/GenBank/DDBJ databases">
        <authorList>
            <person name="Gaut B.S."/>
            <person name="Morton B.R."/>
            <person name="Clegg M.T."/>
            <person name="Duvall M.R."/>
        </authorList>
    </citation>
    <scope>NUCLEOTIDE SEQUENCE [LARGE SCALE GENOMIC DNA]</scope>
    <source>
        <strain evidence="13">GP69</strain>
    </source>
</reference>
<evidence type="ECO:0000256" key="8">
    <source>
        <dbReference type="ARBA" id="ARBA00023136"/>
    </source>
</evidence>
<dbReference type="GO" id="GO:0005886">
    <property type="term" value="C:plasma membrane"/>
    <property type="evidence" value="ECO:0007669"/>
    <property type="project" value="UniProtKB-SubCell"/>
</dbReference>
<evidence type="ECO:0000259" key="12">
    <source>
        <dbReference type="PROSITE" id="PS50929"/>
    </source>
</evidence>
<dbReference type="Gene3D" id="1.20.1560.10">
    <property type="entry name" value="ABC transporter type 1, transmembrane domain"/>
    <property type="match status" value="2"/>
</dbReference>
<evidence type="ECO:0000313" key="14">
    <source>
        <dbReference type="Proteomes" id="UP000236311"/>
    </source>
</evidence>
<feature type="compositionally biased region" description="Gly residues" evidence="9">
    <location>
        <begin position="13"/>
        <end position="24"/>
    </location>
</feature>
<dbReference type="PROSITE" id="PS50929">
    <property type="entry name" value="ABC_TM1F"/>
    <property type="match status" value="1"/>
</dbReference>
<feature type="region of interest" description="Disordered" evidence="9">
    <location>
        <begin position="1"/>
        <end position="33"/>
    </location>
</feature>
<dbReference type="InterPro" id="IPR003593">
    <property type="entry name" value="AAA+_ATPase"/>
</dbReference>
<keyword evidence="2" id="KW-0813">Transport</keyword>
<dbReference type="EMBL" id="OFSM01000004">
    <property type="protein sequence ID" value="SOY28295.1"/>
    <property type="molecule type" value="Genomic_DNA"/>
</dbReference>
<evidence type="ECO:0000256" key="2">
    <source>
        <dbReference type="ARBA" id="ARBA00022448"/>
    </source>
</evidence>
<feature type="compositionally biased region" description="Basic and acidic residues" evidence="9">
    <location>
        <begin position="1"/>
        <end position="11"/>
    </location>
</feature>
<evidence type="ECO:0000256" key="7">
    <source>
        <dbReference type="ARBA" id="ARBA00022989"/>
    </source>
</evidence>
<dbReference type="SMART" id="SM00382">
    <property type="entry name" value="AAA"/>
    <property type="match status" value="1"/>
</dbReference>
<keyword evidence="4 10" id="KW-0812">Transmembrane</keyword>
<dbReference type="PROSITE" id="PS50893">
    <property type="entry name" value="ABC_TRANSPORTER_2"/>
    <property type="match status" value="1"/>
</dbReference>
<feature type="transmembrane region" description="Helical" evidence="10">
    <location>
        <begin position="49"/>
        <end position="68"/>
    </location>
</feature>
<dbReference type="SUPFAM" id="SSF90123">
    <property type="entry name" value="ABC transporter transmembrane region"/>
    <property type="match status" value="1"/>
</dbReference>
<name>A0A2K4ZCU9_9FIRM</name>
<feature type="transmembrane region" description="Helical" evidence="10">
    <location>
        <begin position="99"/>
        <end position="122"/>
    </location>
</feature>
<evidence type="ECO:0000256" key="5">
    <source>
        <dbReference type="ARBA" id="ARBA00022741"/>
    </source>
</evidence>
<dbReference type="CDD" id="cd03254">
    <property type="entry name" value="ABCC_Glucan_exporter_like"/>
    <property type="match status" value="1"/>
</dbReference>
<keyword evidence="7 10" id="KW-1133">Transmembrane helix</keyword>
<feature type="domain" description="ABC transporter" evidence="11">
    <location>
        <begin position="411"/>
        <end position="645"/>
    </location>
</feature>
<dbReference type="Pfam" id="PF00005">
    <property type="entry name" value="ABC_tran"/>
    <property type="match status" value="1"/>
</dbReference>
<evidence type="ECO:0000256" key="1">
    <source>
        <dbReference type="ARBA" id="ARBA00004651"/>
    </source>
</evidence>